<feature type="domain" description="N-acetyltransferase" evidence="3">
    <location>
        <begin position="2"/>
        <end position="153"/>
    </location>
</feature>
<dbReference type="OrthoDB" id="9803233at2"/>
<dbReference type="InterPro" id="IPR000182">
    <property type="entry name" value="GNAT_dom"/>
</dbReference>
<comment type="caution">
    <text evidence="4">The sequence shown here is derived from an EMBL/GenBank/DDBJ whole genome shotgun (WGS) entry which is preliminary data.</text>
</comment>
<evidence type="ECO:0000259" key="3">
    <source>
        <dbReference type="PROSITE" id="PS51186"/>
    </source>
</evidence>
<dbReference type="RefSeq" id="WP_066760997.1">
    <property type="nucleotide sequence ID" value="NZ_BMIO01000005.1"/>
</dbReference>
<evidence type="ECO:0000313" key="4">
    <source>
        <dbReference type="EMBL" id="GGD44660.1"/>
    </source>
</evidence>
<dbReference type="GO" id="GO:0016747">
    <property type="term" value="F:acyltransferase activity, transferring groups other than amino-acyl groups"/>
    <property type="evidence" value="ECO:0007669"/>
    <property type="project" value="InterPro"/>
</dbReference>
<dbReference type="Proteomes" id="UP000598997">
    <property type="component" value="Unassembled WGS sequence"/>
</dbReference>
<gene>
    <name evidence="4" type="primary">yedL</name>
    <name evidence="4" type="ORF">GCM10010989_18460</name>
</gene>
<name>A0A917DKQ1_9SPHN</name>
<dbReference type="AlphaFoldDB" id="A0A917DKQ1"/>
<evidence type="ECO:0000256" key="1">
    <source>
        <dbReference type="ARBA" id="ARBA00022679"/>
    </source>
</evidence>
<dbReference type="PANTHER" id="PTHR43877">
    <property type="entry name" value="AMINOALKYLPHOSPHONATE N-ACETYLTRANSFERASE-RELATED-RELATED"/>
    <property type="match status" value="1"/>
</dbReference>
<dbReference type="SUPFAM" id="SSF55729">
    <property type="entry name" value="Acyl-CoA N-acyltransferases (Nat)"/>
    <property type="match status" value="1"/>
</dbReference>
<keyword evidence="2" id="KW-0012">Acyltransferase</keyword>
<dbReference type="CDD" id="cd04301">
    <property type="entry name" value="NAT_SF"/>
    <property type="match status" value="1"/>
</dbReference>
<keyword evidence="1" id="KW-0808">Transferase</keyword>
<protein>
    <submittedName>
        <fullName evidence="4">N-acetyltransferase YedL</fullName>
    </submittedName>
</protein>
<dbReference type="InterPro" id="IPR016181">
    <property type="entry name" value="Acyl_CoA_acyltransferase"/>
</dbReference>
<dbReference type="PROSITE" id="PS51186">
    <property type="entry name" value="GNAT"/>
    <property type="match status" value="1"/>
</dbReference>
<accession>A0A917DKQ1</accession>
<organism evidence="4 5">
    <name type="scientific">Croceicoccus pelagius</name>
    <dbReference type="NCBI Taxonomy" id="1703341"/>
    <lineage>
        <taxon>Bacteria</taxon>
        <taxon>Pseudomonadati</taxon>
        <taxon>Pseudomonadota</taxon>
        <taxon>Alphaproteobacteria</taxon>
        <taxon>Sphingomonadales</taxon>
        <taxon>Erythrobacteraceae</taxon>
        <taxon>Croceicoccus</taxon>
    </lineage>
</organism>
<evidence type="ECO:0000256" key="2">
    <source>
        <dbReference type="ARBA" id="ARBA00023315"/>
    </source>
</evidence>
<evidence type="ECO:0000313" key="5">
    <source>
        <dbReference type="Proteomes" id="UP000598997"/>
    </source>
</evidence>
<sequence>MFTIREDDLSSEQTRRLLALHLAGMQANSPAESVFALDLTALQDPRVTVWSAWHGDTIASIGAIKALGDGTAEVKSMRTAPEFERRGAAAQILETIIDEARSRGYRGLYLETGSGSSFEPALALYRKRGFANCGVFSDYEASDFNQFLHLDIESAG</sequence>
<dbReference type="Pfam" id="PF00583">
    <property type="entry name" value="Acetyltransf_1"/>
    <property type="match status" value="1"/>
</dbReference>
<dbReference type="EMBL" id="BMIO01000005">
    <property type="protein sequence ID" value="GGD44660.1"/>
    <property type="molecule type" value="Genomic_DNA"/>
</dbReference>
<proteinExistence type="predicted"/>
<reference evidence="4 5" key="1">
    <citation type="journal article" date="2014" name="Int. J. Syst. Evol. Microbiol.">
        <title>Complete genome sequence of Corynebacterium casei LMG S-19264T (=DSM 44701T), isolated from a smear-ripened cheese.</title>
        <authorList>
            <consortium name="US DOE Joint Genome Institute (JGI-PGF)"/>
            <person name="Walter F."/>
            <person name="Albersmeier A."/>
            <person name="Kalinowski J."/>
            <person name="Ruckert C."/>
        </authorList>
    </citation>
    <scope>NUCLEOTIDE SEQUENCE [LARGE SCALE GENOMIC DNA]</scope>
    <source>
        <strain evidence="4 5">CGMCC 1.15358</strain>
    </source>
</reference>
<dbReference type="PANTHER" id="PTHR43877:SF5">
    <property type="entry name" value="BLL8307 PROTEIN"/>
    <property type="match status" value="1"/>
</dbReference>
<keyword evidence="5" id="KW-1185">Reference proteome</keyword>
<dbReference type="Gene3D" id="3.40.630.30">
    <property type="match status" value="1"/>
</dbReference>
<dbReference type="InterPro" id="IPR050832">
    <property type="entry name" value="Bact_Acetyltransf"/>
</dbReference>